<keyword evidence="5" id="KW-1185">Reference proteome</keyword>
<comment type="caution">
    <text evidence="4">The sequence shown here is derived from an EMBL/GenBank/DDBJ whole genome shotgun (WGS) entry which is preliminary data.</text>
</comment>
<reference evidence="4 5" key="1">
    <citation type="submission" date="2023-09" db="EMBL/GenBank/DDBJ databases">
        <authorList>
            <person name="Rey-Velasco X."/>
        </authorList>
    </citation>
    <scope>NUCLEOTIDE SEQUENCE [LARGE SCALE GENOMIC DNA]</scope>
    <source>
        <strain evidence="4 5">F297</strain>
    </source>
</reference>
<dbReference type="InterPro" id="IPR051099">
    <property type="entry name" value="AGR/TXD"/>
</dbReference>
<dbReference type="Gene3D" id="3.40.30.10">
    <property type="entry name" value="Glutaredoxin"/>
    <property type="match status" value="1"/>
</dbReference>
<evidence type="ECO:0000313" key="4">
    <source>
        <dbReference type="EMBL" id="MDT0650552.1"/>
    </source>
</evidence>
<organism evidence="4 5">
    <name type="scientific">Autumnicola edwardsiae</name>
    <dbReference type="NCBI Taxonomy" id="3075594"/>
    <lineage>
        <taxon>Bacteria</taxon>
        <taxon>Pseudomonadati</taxon>
        <taxon>Bacteroidota</taxon>
        <taxon>Flavobacteriia</taxon>
        <taxon>Flavobacteriales</taxon>
        <taxon>Flavobacteriaceae</taxon>
        <taxon>Autumnicola</taxon>
    </lineage>
</organism>
<name>A0ABU3CW12_9FLAO</name>
<dbReference type="PANTHER" id="PTHR15337:SF11">
    <property type="entry name" value="THIOREDOXIN DOMAIN-CONTAINING PROTEIN"/>
    <property type="match status" value="1"/>
</dbReference>
<evidence type="ECO:0000259" key="3">
    <source>
        <dbReference type="PROSITE" id="PS51352"/>
    </source>
</evidence>
<dbReference type="PANTHER" id="PTHR15337">
    <property type="entry name" value="ANTERIOR GRADIENT PROTEIN-RELATED"/>
    <property type="match status" value="1"/>
</dbReference>
<dbReference type="InterPro" id="IPR013766">
    <property type="entry name" value="Thioredoxin_domain"/>
</dbReference>
<dbReference type="SUPFAM" id="SSF52833">
    <property type="entry name" value="Thioredoxin-like"/>
    <property type="match status" value="1"/>
</dbReference>
<proteinExistence type="predicted"/>
<dbReference type="RefSeq" id="WP_311484727.1">
    <property type="nucleotide sequence ID" value="NZ_JAVRHP010000048.1"/>
</dbReference>
<dbReference type="PROSITE" id="PS51352">
    <property type="entry name" value="THIOREDOXIN_2"/>
    <property type="match status" value="1"/>
</dbReference>
<accession>A0ABU3CW12</accession>
<protein>
    <submittedName>
        <fullName evidence="4">Thioredoxin fold domain-containing protein</fullName>
    </submittedName>
</protein>
<feature type="signal peptide" evidence="2">
    <location>
        <begin position="1"/>
        <end position="20"/>
    </location>
</feature>
<dbReference type="Proteomes" id="UP001248819">
    <property type="component" value="Unassembled WGS sequence"/>
</dbReference>
<dbReference type="InterPro" id="IPR012336">
    <property type="entry name" value="Thioredoxin-like_fold"/>
</dbReference>
<dbReference type="EMBL" id="JAVRHP010000048">
    <property type="protein sequence ID" value="MDT0650552.1"/>
    <property type="molecule type" value="Genomic_DNA"/>
</dbReference>
<feature type="chain" id="PRO_5045489376" evidence="2">
    <location>
        <begin position="21"/>
        <end position="183"/>
    </location>
</feature>
<sequence length="183" mass="21140">MKLKIFTFLIIATLGTASQAQEIEWMTMNEALAAQKENPKSIFMDAYTSWCGPCKMLDKNTFTNKDVVNYVNENFYAVKFNAEGPEEIAYKDKIFKNSKYDASRKGRNSTHEFASAMRISGYPTMVFFNEKGEMIAPVVGYRTPEQLEIFLKLFAGEEYKKFTSQEDFTEYRENFVGEFTNSK</sequence>
<keyword evidence="1 2" id="KW-0732">Signal</keyword>
<evidence type="ECO:0000256" key="1">
    <source>
        <dbReference type="ARBA" id="ARBA00022729"/>
    </source>
</evidence>
<evidence type="ECO:0000313" key="5">
    <source>
        <dbReference type="Proteomes" id="UP001248819"/>
    </source>
</evidence>
<dbReference type="Pfam" id="PF13098">
    <property type="entry name" value="Thioredoxin_2"/>
    <property type="match status" value="1"/>
</dbReference>
<evidence type="ECO:0000256" key="2">
    <source>
        <dbReference type="SAM" id="SignalP"/>
    </source>
</evidence>
<dbReference type="InterPro" id="IPR036249">
    <property type="entry name" value="Thioredoxin-like_sf"/>
</dbReference>
<feature type="domain" description="Thioredoxin" evidence="3">
    <location>
        <begin position="3"/>
        <end position="156"/>
    </location>
</feature>
<gene>
    <name evidence="4" type="ORF">RM529_10360</name>
</gene>